<name>A0ABV4WCS3_9GAMM</name>
<protein>
    <submittedName>
        <fullName evidence="1">Uncharacterized protein</fullName>
    </submittedName>
</protein>
<dbReference type="RefSeq" id="WP_374815878.1">
    <property type="nucleotide sequence ID" value="NZ_JBHFLD010000036.1"/>
</dbReference>
<comment type="caution">
    <text evidence="1">The sequence shown here is derived from an EMBL/GenBank/DDBJ whole genome shotgun (WGS) entry which is preliminary data.</text>
</comment>
<evidence type="ECO:0000313" key="2">
    <source>
        <dbReference type="Proteomes" id="UP001576762"/>
    </source>
</evidence>
<proteinExistence type="predicted"/>
<dbReference type="EMBL" id="JBHFLD010000036">
    <property type="protein sequence ID" value="MFB2717559.1"/>
    <property type="molecule type" value="Genomic_DNA"/>
</dbReference>
<reference evidence="1 2" key="1">
    <citation type="submission" date="2024-09" db="EMBL/GenBank/DDBJ databases">
        <title>Draft genome sequences of 6 high pH adapted Marinobacter shengliensis sp. isolated from Mariana forearc serpentinite mud volcanoes.</title>
        <authorList>
            <person name="Elkassas S."/>
            <person name="Serres M."/>
            <person name="Michael N."/>
            <person name="Amina P."/>
            <person name="Teodora Z."/>
            <person name="Julie H."/>
        </authorList>
    </citation>
    <scope>NUCLEOTIDE SEQUENCE [LARGE SCALE GENOMIC DNA]</scope>
    <source>
        <strain evidence="1 2">EB4</strain>
    </source>
</reference>
<accession>A0ABV4WCS3</accession>
<sequence length="83" mass="9351">MVADREALAAEFRSDVAEISRQVEDRLSQLRANERVIDRGVIREIQKPVYQRVCFEPELVRLLNAAQRGDADTGAAEPDTPMP</sequence>
<dbReference type="Proteomes" id="UP001576762">
    <property type="component" value="Unassembled WGS sequence"/>
</dbReference>
<gene>
    <name evidence="1" type="ORF">ACE05E_18940</name>
</gene>
<evidence type="ECO:0000313" key="1">
    <source>
        <dbReference type="EMBL" id="MFB2717559.1"/>
    </source>
</evidence>
<keyword evidence="2" id="KW-1185">Reference proteome</keyword>
<organism evidence="1 2">
    <name type="scientific">Marinobacter shengliensis</name>
    <dbReference type="NCBI Taxonomy" id="1389223"/>
    <lineage>
        <taxon>Bacteria</taxon>
        <taxon>Pseudomonadati</taxon>
        <taxon>Pseudomonadota</taxon>
        <taxon>Gammaproteobacteria</taxon>
        <taxon>Pseudomonadales</taxon>
        <taxon>Marinobacteraceae</taxon>
        <taxon>Marinobacter</taxon>
    </lineage>
</organism>